<dbReference type="Pfam" id="PF07228">
    <property type="entry name" value="SpoIIE"/>
    <property type="match status" value="1"/>
</dbReference>
<dbReference type="Gene3D" id="2.130.10.10">
    <property type="entry name" value="YVTN repeat-like/Quinoprotein amine dehydrogenase"/>
    <property type="match status" value="3"/>
</dbReference>
<evidence type="ECO:0000313" key="7">
    <source>
        <dbReference type="Proteomes" id="UP000585050"/>
    </source>
</evidence>
<gene>
    <name evidence="6" type="ORF">HGP29_23135</name>
</gene>
<feature type="coiled-coil region" evidence="2">
    <location>
        <begin position="763"/>
        <end position="808"/>
    </location>
</feature>
<comment type="caution">
    <text evidence="6">The sequence shown here is derived from an EMBL/GenBank/DDBJ whole genome shotgun (WGS) entry which is preliminary data.</text>
</comment>
<sequence>MYKYIFIVLLFGYYATSAQQYNITSFNIHDGLSQNYCKVLEKLSNGAILIGTKDSGVNINIGTTFKSFDVSDGLSNNHINDLVVDPQDNIWVATNNGISCVRDREISSYLEDDIESYIIEDITYDNHLETIWGITVNKKVIRLSKYYKKDELKINDRVAYTAIEADEDGHVWIGSKRNGIYIYKGDSLVDKIALKSTINCIEHLSNKRVAVGTNNGVIIFNKRNLKKGAFKILNNIKVSALTEDSDKNLWVGTPYNGVYKTKGIKVLQSISTDNGLSRQIFDIQEDDDGGMWFATNNGLFRYNNDIYTLYSKNFTISTDILKTYQTRDKTTILGSERALHFIKNDKLIRKEILPLNVRHLDIMEDHNNHLYIGTEHGVYEFKNDKWEKLTSNYINKNFHYPSTFFERDKKVFVGALNHIFEIDGDSLIEVTNYEDKLENYQITKVVISPVDSTAWIGTAGKGLFHIDKEWNLIKAFQKRDKSIPSLEINDLVFDQEGNLWIATTDSGLCKISNGLDRAISFQDQKLSITNIRTIQIDKQGNVWAGSNRDINHLIKIDNDIVRVERYGTDEGFNALGYSEGSASRDSEGNLWFGTQDGGVKITPSHHVYSEKTPQIVFENVKVFSEDIPWTDYSEGIAAGSHLPIKAVLPTEYNHLTINFVGVSQNVPKKIKYQWKLVGFDDIFCPPTSSNVAIYPKLPPGDYQFIIRAINAGGIASPDNTEFTFTIDKPFYKKRGVIALILLLIIALSVYVFYSYMKTIRIQKENLQRKVDERTSDILKQREKLETAKNEIEKKSQELTEANERVSDSIKYAATIQNALISCDEQFVHLFPKSFNLSITKSEVTGDFVWMHENDQFIYLLLIDCTNHGVPAALISIVGNQLLEQLIIENPSIKGAELLMKLDTSLKDALKISENTLISDGMDIACCRFEKGTRNLNFSGARRPLIIIEDGELQSIKSNFCSIGIIFNDVTPSFDNFDFELNENAIIYLFSDGFANQFNAAGEKFKKSNFKKLLTEVSHLPLAEQCSKLYQVFHEWKEGVEQDDDMMVVAFKYETNYAESKRDHKIIREVERP</sequence>
<keyword evidence="2" id="KW-0175">Coiled coil</keyword>
<dbReference type="InterPro" id="IPR011110">
    <property type="entry name" value="Reg_prop"/>
</dbReference>
<dbReference type="InterPro" id="IPR015943">
    <property type="entry name" value="WD40/YVTN_repeat-like_dom_sf"/>
</dbReference>
<feature type="transmembrane region" description="Helical" evidence="3">
    <location>
        <begin position="735"/>
        <end position="753"/>
    </location>
</feature>
<evidence type="ECO:0000256" key="3">
    <source>
        <dbReference type="SAM" id="Phobius"/>
    </source>
</evidence>
<dbReference type="Gene3D" id="2.60.40.10">
    <property type="entry name" value="Immunoglobulins"/>
    <property type="match status" value="1"/>
</dbReference>
<keyword evidence="7" id="KW-1185">Reference proteome</keyword>
<dbReference type="Proteomes" id="UP000585050">
    <property type="component" value="Unassembled WGS sequence"/>
</dbReference>
<dbReference type="InterPro" id="IPR001932">
    <property type="entry name" value="PPM-type_phosphatase-like_dom"/>
</dbReference>
<proteinExistence type="predicted"/>
<keyword evidence="3" id="KW-0812">Transmembrane</keyword>
<dbReference type="PANTHER" id="PTHR43156:SF9">
    <property type="entry name" value="HAMP DOMAIN-CONTAINING PROTEIN"/>
    <property type="match status" value="1"/>
</dbReference>
<reference evidence="6 7" key="1">
    <citation type="submission" date="2020-04" db="EMBL/GenBank/DDBJ databases">
        <title>Flammeovirga sp. SR4, a novel species isolated from seawater.</title>
        <authorList>
            <person name="Wang X."/>
        </authorList>
    </citation>
    <scope>NUCLEOTIDE SEQUENCE [LARGE SCALE GENOMIC DNA]</scope>
    <source>
        <strain evidence="6 7">SR4</strain>
    </source>
</reference>
<dbReference type="Gene3D" id="3.60.40.10">
    <property type="entry name" value="PPM-type phosphatase domain"/>
    <property type="match status" value="1"/>
</dbReference>
<accession>A0A7X8SPR2</accession>
<protein>
    <submittedName>
        <fullName evidence="6">SpoIIE family protein phosphatase</fullName>
    </submittedName>
</protein>
<dbReference type="EMBL" id="JABAIL010000010">
    <property type="protein sequence ID" value="NLR94116.1"/>
    <property type="molecule type" value="Genomic_DNA"/>
</dbReference>
<dbReference type="Pfam" id="PF07495">
    <property type="entry name" value="Y_Y_Y"/>
    <property type="match status" value="1"/>
</dbReference>
<dbReference type="InterPro" id="IPR011123">
    <property type="entry name" value="Y_Y_Y"/>
</dbReference>
<feature type="domain" description="PPM-type phosphatase" evidence="4">
    <location>
        <begin position="858"/>
        <end position="1052"/>
    </location>
</feature>
<feature type="domain" description="Two component regulator three Y" evidence="5">
    <location>
        <begin position="666"/>
        <end position="726"/>
    </location>
</feature>
<dbReference type="PANTHER" id="PTHR43156">
    <property type="entry name" value="STAGE II SPORULATION PROTEIN E-RELATED"/>
    <property type="match status" value="1"/>
</dbReference>
<evidence type="ECO:0000313" key="6">
    <source>
        <dbReference type="EMBL" id="NLR94116.1"/>
    </source>
</evidence>
<organism evidence="6 7">
    <name type="scientific">Flammeovirga agarivorans</name>
    <dbReference type="NCBI Taxonomy" id="2726742"/>
    <lineage>
        <taxon>Bacteria</taxon>
        <taxon>Pseudomonadati</taxon>
        <taxon>Bacteroidota</taxon>
        <taxon>Cytophagia</taxon>
        <taxon>Cytophagales</taxon>
        <taxon>Flammeovirgaceae</taxon>
        <taxon>Flammeovirga</taxon>
    </lineage>
</organism>
<keyword evidence="3" id="KW-1133">Transmembrane helix</keyword>
<dbReference type="SUPFAM" id="SSF101898">
    <property type="entry name" value="NHL repeat"/>
    <property type="match status" value="1"/>
</dbReference>
<dbReference type="SUPFAM" id="SSF63829">
    <property type="entry name" value="Calcium-dependent phosphotriesterase"/>
    <property type="match status" value="1"/>
</dbReference>
<dbReference type="AlphaFoldDB" id="A0A7X8SPR2"/>
<evidence type="ECO:0000256" key="1">
    <source>
        <dbReference type="ARBA" id="ARBA00022801"/>
    </source>
</evidence>
<dbReference type="InterPro" id="IPR036457">
    <property type="entry name" value="PPM-type-like_dom_sf"/>
</dbReference>
<keyword evidence="1" id="KW-0378">Hydrolase</keyword>
<dbReference type="InterPro" id="IPR013783">
    <property type="entry name" value="Ig-like_fold"/>
</dbReference>
<dbReference type="GO" id="GO:0016791">
    <property type="term" value="F:phosphatase activity"/>
    <property type="evidence" value="ECO:0007669"/>
    <property type="project" value="TreeGrafter"/>
</dbReference>
<keyword evidence="3" id="KW-0472">Membrane</keyword>
<evidence type="ECO:0000256" key="2">
    <source>
        <dbReference type="SAM" id="Coils"/>
    </source>
</evidence>
<evidence type="ECO:0000259" key="4">
    <source>
        <dbReference type="Pfam" id="PF07228"/>
    </source>
</evidence>
<dbReference type="InterPro" id="IPR052016">
    <property type="entry name" value="Bact_Sigma-Reg"/>
</dbReference>
<evidence type="ECO:0000259" key="5">
    <source>
        <dbReference type="Pfam" id="PF07495"/>
    </source>
</evidence>
<name>A0A7X8SPR2_9BACT</name>
<dbReference type="Pfam" id="PF07494">
    <property type="entry name" value="Reg_prop"/>
    <property type="match status" value="5"/>
</dbReference>
<dbReference type="RefSeq" id="WP_168884830.1">
    <property type="nucleotide sequence ID" value="NZ_JABAIL010000010.1"/>
</dbReference>